<dbReference type="SUPFAM" id="SSF47336">
    <property type="entry name" value="ACP-like"/>
    <property type="match status" value="1"/>
</dbReference>
<dbReference type="RefSeq" id="WP_237892131.1">
    <property type="nucleotide sequence ID" value="NZ_JAKLTY010000058.1"/>
</dbReference>
<name>A0A9X1UCC0_9BRAD</name>
<dbReference type="Gene3D" id="1.10.1200.10">
    <property type="entry name" value="ACP-like"/>
    <property type="match status" value="1"/>
</dbReference>
<dbReference type="EMBL" id="JAKLTY010000058">
    <property type="protein sequence ID" value="MCG2633015.1"/>
    <property type="molecule type" value="Genomic_DNA"/>
</dbReference>
<dbReference type="InterPro" id="IPR009081">
    <property type="entry name" value="PP-bd_ACP"/>
</dbReference>
<evidence type="ECO:0000259" key="1">
    <source>
        <dbReference type="PROSITE" id="PS50075"/>
    </source>
</evidence>
<proteinExistence type="predicted"/>
<evidence type="ECO:0000313" key="2">
    <source>
        <dbReference type="EMBL" id="MCG2633015.1"/>
    </source>
</evidence>
<organism evidence="2 3">
    <name type="scientific">Bradyrhizobium zhengyangense</name>
    <dbReference type="NCBI Taxonomy" id="2911009"/>
    <lineage>
        <taxon>Bacteria</taxon>
        <taxon>Pseudomonadati</taxon>
        <taxon>Pseudomonadota</taxon>
        <taxon>Alphaproteobacteria</taxon>
        <taxon>Hyphomicrobiales</taxon>
        <taxon>Nitrobacteraceae</taxon>
        <taxon>Bradyrhizobium</taxon>
    </lineage>
</organism>
<reference evidence="2" key="1">
    <citation type="submission" date="2022-01" db="EMBL/GenBank/DDBJ databases">
        <title>Genome sequnece data of strain Bradyrhizobium sp. nov.</title>
        <authorList>
            <person name="Zhang J."/>
        </authorList>
    </citation>
    <scope>NUCLEOTIDE SEQUENCE</scope>
    <source>
        <strain evidence="2">WYCCWR 13023</strain>
    </source>
</reference>
<protein>
    <submittedName>
        <fullName evidence="2">Acyl carrier protein</fullName>
    </submittedName>
</protein>
<dbReference type="InterPro" id="IPR036736">
    <property type="entry name" value="ACP-like_sf"/>
</dbReference>
<feature type="domain" description="Carrier" evidence="1">
    <location>
        <begin position="1"/>
        <end position="81"/>
    </location>
</feature>
<evidence type="ECO:0000313" key="3">
    <source>
        <dbReference type="Proteomes" id="UP001139054"/>
    </source>
</evidence>
<dbReference type="PROSITE" id="PS50075">
    <property type="entry name" value="CARRIER"/>
    <property type="match status" value="1"/>
</dbReference>
<accession>A0A9X1UCC0</accession>
<comment type="caution">
    <text evidence="2">The sequence shown here is derived from an EMBL/GenBank/DDBJ whole genome shotgun (WGS) entry which is preliminary data.</text>
</comment>
<gene>
    <name evidence="2" type="ORF">L6654_41360</name>
</gene>
<dbReference type="Proteomes" id="UP001139054">
    <property type="component" value="Unassembled WGS sequence"/>
</dbReference>
<dbReference type="AlphaFoldDB" id="A0A9X1UCC0"/>
<sequence length="82" mass="9259">MSDIKLELQEVFRRVFDDDRLIVNDQTDADEIDGWDSIAHINLIIALEKQFGAKFSTSELAGLQSKGKNVGNLIALLEEKLR</sequence>